<sequence>MADAKAIVRAARPPTADAPAPRDALRRTMREFSSAFVEEVGRIASLAADVDPTDETRLAELAARARAVLPIVSALDTRPVVGEPVKPNPLVQAVSELAAASDAEGIYAVVCRMSGRATLTQVGDEPTSDVAAPSPVAASPGPRSVDASESQSGWLNGQTRKRRAGREHERRDPVRPAGSGRGNVKDGMSFLKYEPPSSSLRRSASHYRGGARLGLFQGGSEAPR</sequence>
<gene>
    <name evidence="1" type="ORF">OXU80_12685</name>
</gene>
<keyword evidence="2" id="KW-1185">Reference proteome</keyword>
<name>A0ACD4NW53_9HYPH</name>
<accession>A0ACD4NW53</accession>
<reference evidence="1" key="1">
    <citation type="submission" date="2022-11" db="EMBL/GenBank/DDBJ databases">
        <title>beta-Carotene-producing bacterium, Jeongeuplla avenae sp. nov., alleviates the salt stress of Arabidopsis seedlings.</title>
        <authorList>
            <person name="Jiang L."/>
            <person name="Lee J."/>
        </authorList>
    </citation>
    <scope>NUCLEOTIDE SEQUENCE</scope>
    <source>
        <strain evidence="1">DY_R2A_6</strain>
    </source>
</reference>
<protein>
    <submittedName>
        <fullName evidence="1">Uncharacterized protein</fullName>
    </submittedName>
</protein>
<proteinExistence type="predicted"/>
<dbReference type="Proteomes" id="UP001163223">
    <property type="component" value="Chromosome"/>
</dbReference>
<evidence type="ECO:0000313" key="2">
    <source>
        <dbReference type="Proteomes" id="UP001163223"/>
    </source>
</evidence>
<dbReference type="EMBL" id="CP113520">
    <property type="protein sequence ID" value="WAJ31003.1"/>
    <property type="molecule type" value="Genomic_DNA"/>
</dbReference>
<organism evidence="1 2">
    <name type="scientific">Antarcticirhabdus aurantiaca</name>
    <dbReference type="NCBI Taxonomy" id="2606717"/>
    <lineage>
        <taxon>Bacteria</taxon>
        <taxon>Pseudomonadati</taxon>
        <taxon>Pseudomonadota</taxon>
        <taxon>Alphaproteobacteria</taxon>
        <taxon>Hyphomicrobiales</taxon>
        <taxon>Aurantimonadaceae</taxon>
        <taxon>Antarcticirhabdus</taxon>
    </lineage>
</organism>
<evidence type="ECO:0000313" key="1">
    <source>
        <dbReference type="EMBL" id="WAJ31003.1"/>
    </source>
</evidence>